<protein>
    <recommendedName>
        <fullName evidence="1">DUF6875 domain-containing protein</fullName>
    </recommendedName>
</protein>
<gene>
    <name evidence="2" type="ORF">Arub01_34020</name>
</gene>
<keyword evidence="3" id="KW-1185">Reference proteome</keyword>
<evidence type="ECO:0000259" key="1">
    <source>
        <dbReference type="Pfam" id="PF21780"/>
    </source>
</evidence>
<evidence type="ECO:0000313" key="2">
    <source>
        <dbReference type="EMBL" id="GLW65158.1"/>
    </source>
</evidence>
<comment type="caution">
    <text evidence="2">The sequence shown here is derived from an EMBL/GenBank/DDBJ whole genome shotgun (WGS) entry which is preliminary data.</text>
</comment>
<dbReference type="RefSeq" id="WP_067906608.1">
    <property type="nucleotide sequence ID" value="NZ_BSRZ01000008.1"/>
</dbReference>
<dbReference type="InterPro" id="IPR049240">
    <property type="entry name" value="DUF6875"/>
</dbReference>
<organism evidence="2 3">
    <name type="scientific">Actinomadura rubrobrunea</name>
    <dbReference type="NCBI Taxonomy" id="115335"/>
    <lineage>
        <taxon>Bacteria</taxon>
        <taxon>Bacillati</taxon>
        <taxon>Actinomycetota</taxon>
        <taxon>Actinomycetes</taxon>
        <taxon>Streptosporangiales</taxon>
        <taxon>Thermomonosporaceae</taxon>
        <taxon>Actinomadura</taxon>
    </lineage>
</organism>
<feature type="domain" description="DUF6875" evidence="1">
    <location>
        <begin position="37"/>
        <end position="209"/>
    </location>
</feature>
<dbReference type="Proteomes" id="UP001165124">
    <property type="component" value="Unassembled WGS sequence"/>
</dbReference>
<sequence length="241" mass="26849">MTNVSGTSGRCPFQQGTAVSVVGADPRDGRVRRDLSVVLHWLRDYVSKPSEQLGRSGPVCPFVPASLNAGAVSFVFHYQVDGHEPGPLLRLVSAELRRFRQTAEPAERPQGSLSTLLVVLPDADEIGWATIDRTYVRLKNEAVAAGLMIGQFHPACTEPAVRNPTFPVSRAPIALYAIRHMAQHDVLFLHGERRWFAEYERRFSERYSAGKVRDPLLRDLYEQARQRFSQQVAATGGEVEP</sequence>
<evidence type="ECO:0000313" key="3">
    <source>
        <dbReference type="Proteomes" id="UP001165124"/>
    </source>
</evidence>
<dbReference type="EMBL" id="BSRZ01000008">
    <property type="protein sequence ID" value="GLW65158.1"/>
    <property type="molecule type" value="Genomic_DNA"/>
</dbReference>
<accession>A0A9W6PY75</accession>
<reference evidence="2" key="1">
    <citation type="submission" date="2023-02" db="EMBL/GenBank/DDBJ databases">
        <title>Actinomadura rubrobrunea NBRC 14622.</title>
        <authorList>
            <person name="Ichikawa N."/>
            <person name="Sato H."/>
            <person name="Tonouchi N."/>
        </authorList>
    </citation>
    <scope>NUCLEOTIDE SEQUENCE</scope>
    <source>
        <strain evidence="2">NBRC 14622</strain>
    </source>
</reference>
<dbReference type="AlphaFoldDB" id="A0A9W6PY75"/>
<proteinExistence type="predicted"/>
<name>A0A9W6PY75_9ACTN</name>
<dbReference type="Pfam" id="PF21780">
    <property type="entry name" value="DUF6875"/>
    <property type="match status" value="1"/>
</dbReference>